<comment type="catalytic activity">
    <reaction evidence="9">
        <text>L-seryl-[protein] + ATP = O-phospho-L-seryl-[protein] + ADP + H(+)</text>
        <dbReference type="Rhea" id="RHEA:17989"/>
        <dbReference type="Rhea" id="RHEA-COMP:9863"/>
        <dbReference type="Rhea" id="RHEA-COMP:11604"/>
        <dbReference type="ChEBI" id="CHEBI:15378"/>
        <dbReference type="ChEBI" id="CHEBI:29999"/>
        <dbReference type="ChEBI" id="CHEBI:30616"/>
        <dbReference type="ChEBI" id="CHEBI:83421"/>
        <dbReference type="ChEBI" id="CHEBI:456216"/>
        <dbReference type="EC" id="2.7.11.1"/>
    </reaction>
</comment>
<evidence type="ECO:0000256" key="3">
    <source>
        <dbReference type="ARBA" id="ARBA00012513"/>
    </source>
</evidence>
<evidence type="ECO:0000256" key="6">
    <source>
        <dbReference type="ARBA" id="ARBA00030980"/>
    </source>
</evidence>
<evidence type="ECO:0000256" key="1">
    <source>
        <dbReference type="ARBA" id="ARBA00003747"/>
    </source>
</evidence>
<dbReference type="PANTHER" id="PTHR44167">
    <property type="entry name" value="OVARIAN-SPECIFIC SERINE/THREONINE-PROTEIN KINASE LOK-RELATED"/>
    <property type="match status" value="1"/>
</dbReference>
<dbReference type="CDD" id="cd00180">
    <property type="entry name" value="PKc"/>
    <property type="match status" value="1"/>
</dbReference>
<comment type="function">
    <text evidence="1">Component of the EKC/KEOPS complex that is required for the formation of a threonylcarbamoyl group on adenosine at position 37 (t(6)A37) in tRNAs that read codons beginning with adenine. The complex is probably involved in the transfer of the threonylcarbamoyl moiety of threonylcarbamoyl-AMP (TC-AMP) to the N6 group of A37. BUD32 has ATPase activity in the context of the EKC/KEOPS complex and likely plays a supporting role to the catalytic subunit KAE1. The EKC/KEOPS complex also promotes both telomere uncapping and telomere elongation. The complex is required for efficient recruitment of transcriptional coactivators.</text>
</comment>
<dbReference type="PROSITE" id="PS00109">
    <property type="entry name" value="PROTEIN_KINASE_TYR"/>
    <property type="match status" value="1"/>
</dbReference>
<reference evidence="11" key="1">
    <citation type="submission" date="2015-01" db="EMBL/GenBank/DDBJ databases">
        <authorList>
            <person name="Durling Mikael"/>
        </authorList>
    </citation>
    <scope>NUCLEOTIDE SEQUENCE</scope>
</reference>
<dbReference type="GO" id="GO:0044773">
    <property type="term" value="P:mitotic DNA damage checkpoint signaling"/>
    <property type="evidence" value="ECO:0007669"/>
    <property type="project" value="TreeGrafter"/>
</dbReference>
<name>A0A0B7JWY6_BIOOC</name>
<dbReference type="Pfam" id="PF00069">
    <property type="entry name" value="Pkinase"/>
    <property type="match status" value="1"/>
</dbReference>
<protein>
    <recommendedName>
        <fullName evidence="5">EKC/KEOPS complex subunit BUD32</fullName>
        <ecNumber evidence="3">2.7.11.1</ecNumber>
    </recommendedName>
    <alternativeName>
        <fullName evidence="6 7">Atypical Serine/threonine protein kinase BUD32</fullName>
    </alternativeName>
    <alternativeName>
        <fullName evidence="4">EKC/KEOPS complex subunit bud32</fullName>
    </alternativeName>
</protein>
<feature type="domain" description="Protein kinase" evidence="10">
    <location>
        <begin position="1"/>
        <end position="298"/>
    </location>
</feature>
<evidence type="ECO:0000256" key="8">
    <source>
        <dbReference type="ARBA" id="ARBA00047899"/>
    </source>
</evidence>
<dbReference type="EMBL" id="CDPU01000014">
    <property type="protein sequence ID" value="CEO49519.1"/>
    <property type="molecule type" value="Genomic_DNA"/>
</dbReference>
<evidence type="ECO:0000256" key="2">
    <source>
        <dbReference type="ARBA" id="ARBA00011534"/>
    </source>
</evidence>
<comment type="catalytic activity">
    <reaction evidence="8">
        <text>L-threonyl-[protein] + ATP = O-phospho-L-threonyl-[protein] + ADP + H(+)</text>
        <dbReference type="Rhea" id="RHEA:46608"/>
        <dbReference type="Rhea" id="RHEA-COMP:11060"/>
        <dbReference type="Rhea" id="RHEA-COMP:11605"/>
        <dbReference type="ChEBI" id="CHEBI:15378"/>
        <dbReference type="ChEBI" id="CHEBI:30013"/>
        <dbReference type="ChEBI" id="CHEBI:30616"/>
        <dbReference type="ChEBI" id="CHEBI:61977"/>
        <dbReference type="ChEBI" id="CHEBI:456216"/>
        <dbReference type="EC" id="2.7.11.1"/>
    </reaction>
</comment>
<dbReference type="InterPro" id="IPR011009">
    <property type="entry name" value="Kinase-like_dom_sf"/>
</dbReference>
<dbReference type="GO" id="GO:0004674">
    <property type="term" value="F:protein serine/threonine kinase activity"/>
    <property type="evidence" value="ECO:0007669"/>
    <property type="project" value="UniProtKB-EC"/>
</dbReference>
<dbReference type="PROSITE" id="PS50011">
    <property type="entry name" value="PROTEIN_KINASE_DOM"/>
    <property type="match status" value="1"/>
</dbReference>
<evidence type="ECO:0000256" key="9">
    <source>
        <dbReference type="ARBA" id="ARBA00048679"/>
    </source>
</evidence>
<dbReference type="PANTHER" id="PTHR44167:SF24">
    <property type="entry name" value="SERINE_THREONINE-PROTEIN KINASE CHK2"/>
    <property type="match status" value="1"/>
</dbReference>
<evidence type="ECO:0000256" key="5">
    <source>
        <dbReference type="ARBA" id="ARBA00019973"/>
    </source>
</evidence>
<gene>
    <name evidence="11" type="ORF">BN869_000005576_1</name>
</gene>
<evidence type="ECO:0000256" key="4">
    <source>
        <dbReference type="ARBA" id="ARBA00013948"/>
    </source>
</evidence>
<dbReference type="EC" id="2.7.11.1" evidence="3"/>
<dbReference type="GO" id="GO:0005634">
    <property type="term" value="C:nucleus"/>
    <property type="evidence" value="ECO:0007669"/>
    <property type="project" value="TreeGrafter"/>
</dbReference>
<dbReference type="AlphaFoldDB" id="A0A0B7JWY6"/>
<sequence>MYANVRCASGNSLESNHIRLHQPPSFIAIRGLSSLRNWRTWREISADHNWGPIYGTISTHAVNPAGQSILAKCWRFVVDQSKLGDHPRIVSYLGWQSEFPTGLLFVEASHGNLQVVLDQKQGINIDLRIKWLHQAIEAISYIHSRGVIHSDLRPDNFLIYGPEMDLRLCDFGGSTCKELNLSGNKLPDAGFFNPESKWEPSFAIDIFSLGSVLYTIITGHWPFRENESGGQFETLEEMEVYGDYVEEQFANHRFPDTEQIYKGEIILGCWTAQFPSIKDLNSTMTSSLKSRRARLPEF</sequence>
<evidence type="ECO:0000259" key="10">
    <source>
        <dbReference type="PROSITE" id="PS50011"/>
    </source>
</evidence>
<evidence type="ECO:0000256" key="7">
    <source>
        <dbReference type="ARBA" id="ARBA00033194"/>
    </source>
</evidence>
<dbReference type="SUPFAM" id="SSF56112">
    <property type="entry name" value="Protein kinase-like (PK-like)"/>
    <property type="match status" value="1"/>
</dbReference>
<dbReference type="Gene3D" id="1.10.510.10">
    <property type="entry name" value="Transferase(Phosphotransferase) domain 1"/>
    <property type="match status" value="1"/>
</dbReference>
<dbReference type="GO" id="GO:0005524">
    <property type="term" value="F:ATP binding"/>
    <property type="evidence" value="ECO:0007669"/>
    <property type="project" value="InterPro"/>
</dbReference>
<dbReference type="InterPro" id="IPR008266">
    <property type="entry name" value="Tyr_kinase_AS"/>
</dbReference>
<proteinExistence type="predicted"/>
<comment type="subunit">
    <text evidence="2">Component of the EKC/KEOPS complex composed of at least BUD32, CGI121, GON7, KAE1 and PCC1; the whole complex dimerizes.</text>
</comment>
<organism evidence="11">
    <name type="scientific">Bionectria ochroleuca</name>
    <name type="common">Gliocladium roseum</name>
    <dbReference type="NCBI Taxonomy" id="29856"/>
    <lineage>
        <taxon>Eukaryota</taxon>
        <taxon>Fungi</taxon>
        <taxon>Dikarya</taxon>
        <taxon>Ascomycota</taxon>
        <taxon>Pezizomycotina</taxon>
        <taxon>Sordariomycetes</taxon>
        <taxon>Hypocreomycetidae</taxon>
        <taxon>Hypocreales</taxon>
        <taxon>Bionectriaceae</taxon>
        <taxon>Clonostachys</taxon>
    </lineage>
</organism>
<evidence type="ECO:0000313" key="11">
    <source>
        <dbReference type="EMBL" id="CEO49519.1"/>
    </source>
</evidence>
<dbReference type="InterPro" id="IPR000719">
    <property type="entry name" value="Prot_kinase_dom"/>
</dbReference>
<dbReference type="SMART" id="SM00220">
    <property type="entry name" value="S_TKc"/>
    <property type="match status" value="1"/>
</dbReference>
<accession>A0A0B7JWY6</accession>